<comment type="caution">
    <text evidence="1">The sequence shown here is derived from an EMBL/GenBank/DDBJ whole genome shotgun (WGS) entry which is preliminary data.</text>
</comment>
<evidence type="ECO:0000313" key="2">
    <source>
        <dbReference type="Proteomes" id="UP001215598"/>
    </source>
</evidence>
<keyword evidence="2" id="KW-1185">Reference proteome</keyword>
<dbReference type="Proteomes" id="UP001215598">
    <property type="component" value="Unassembled WGS sequence"/>
</dbReference>
<protein>
    <submittedName>
        <fullName evidence="1">Uncharacterized protein</fullName>
    </submittedName>
</protein>
<name>A0AAD7GXG8_9AGAR</name>
<feature type="non-terminal residue" evidence="1">
    <location>
        <position position="255"/>
    </location>
</feature>
<dbReference type="AlphaFoldDB" id="A0AAD7GXG8"/>
<evidence type="ECO:0000313" key="1">
    <source>
        <dbReference type="EMBL" id="KAJ7707287.1"/>
    </source>
</evidence>
<proteinExistence type="predicted"/>
<accession>A0AAD7GXG8</accession>
<reference evidence="1" key="1">
    <citation type="submission" date="2023-03" db="EMBL/GenBank/DDBJ databases">
        <title>Massive genome expansion in bonnet fungi (Mycena s.s.) driven by repeated elements and novel gene families across ecological guilds.</title>
        <authorList>
            <consortium name="Lawrence Berkeley National Laboratory"/>
            <person name="Harder C.B."/>
            <person name="Miyauchi S."/>
            <person name="Viragh M."/>
            <person name="Kuo A."/>
            <person name="Thoen E."/>
            <person name="Andreopoulos B."/>
            <person name="Lu D."/>
            <person name="Skrede I."/>
            <person name="Drula E."/>
            <person name="Henrissat B."/>
            <person name="Morin E."/>
            <person name="Kohler A."/>
            <person name="Barry K."/>
            <person name="LaButti K."/>
            <person name="Morin E."/>
            <person name="Salamov A."/>
            <person name="Lipzen A."/>
            <person name="Mereny Z."/>
            <person name="Hegedus B."/>
            <person name="Baldrian P."/>
            <person name="Stursova M."/>
            <person name="Weitz H."/>
            <person name="Taylor A."/>
            <person name="Grigoriev I.V."/>
            <person name="Nagy L.G."/>
            <person name="Martin F."/>
            <person name="Kauserud H."/>
        </authorList>
    </citation>
    <scope>NUCLEOTIDE SEQUENCE</scope>
    <source>
        <strain evidence="1">CBHHK182m</strain>
    </source>
</reference>
<sequence length="255" mass="29097">LCDFAEIIKFCLQFTVTHNGIYALRLKINDWVHRYEEYYYQYDEARLRVCTLTVHGFVHVPDDFYDLEDELSSVTHAGKTKPGTVFAEYPESILKVPYKRNYIPDNQVRTQIGRYFSQLLGCRPRDILVLLPEVMPSFGKVRIRDGDSFRSASAAGDGSSPERDMSFIRLRSYFFLRTQTVTDGSQIFCGRLERILVCDLPDDQKFGKIAGKKRLLAVITPCKNTGGKDAALEIISHNGFTSLLVTDLQSTESLR</sequence>
<gene>
    <name evidence="1" type="ORF">B0H16DRAFT_1345287</name>
</gene>
<dbReference type="EMBL" id="JARKIB010000443">
    <property type="protein sequence ID" value="KAJ7707287.1"/>
    <property type="molecule type" value="Genomic_DNA"/>
</dbReference>
<organism evidence="1 2">
    <name type="scientific">Mycena metata</name>
    <dbReference type="NCBI Taxonomy" id="1033252"/>
    <lineage>
        <taxon>Eukaryota</taxon>
        <taxon>Fungi</taxon>
        <taxon>Dikarya</taxon>
        <taxon>Basidiomycota</taxon>
        <taxon>Agaricomycotina</taxon>
        <taxon>Agaricomycetes</taxon>
        <taxon>Agaricomycetidae</taxon>
        <taxon>Agaricales</taxon>
        <taxon>Marasmiineae</taxon>
        <taxon>Mycenaceae</taxon>
        <taxon>Mycena</taxon>
    </lineage>
</organism>